<name>A0A3S3QX33_9BACT</name>
<gene>
    <name evidence="7" type="ORF">H206_01788</name>
</gene>
<sequence length="665" mass="75451">METHEEFFHTIAAKVCNKPKKISAEDCFSQTSNSLCRDHRKCRLHEKTLEQLKYVHQPAIENTFLRACPGSGKTEAVGLKAAHEIKSWPHSSKGIAVLTFTNNAANEIAERIIQFAGVNGTVYPHFVGTIDGWLHGYVANPFAHLWTEFPGKDGDRSLRIIETGYQADWLNSFKAPTLYPSGAGKFTPIYANNYYLDAETDLFYIRPLGGRQWIAHTTLYNSAQFTKFRSDKAWLTTEKFYEGFRDTKLKFWKAGFCTYQDIESLTYWILDGNKNDVTIMLSKRFPLVIIDECQDLSWVQLSILKKLQEQGSALHFIGDLNQAIYSFKKVSPYKVKKFADNNSFTEMLLNENFRSTQPIVDLCGTLCTQGTIAGCQKNKEDSQPSCVLFTYSPDRLSDLPQQFSDYLTTNALDVSKSAILARGKTLIGKLRAGINENFLKNGELPVQAILLWNTGDWDRQKTALQHMGKYIATTYFSKNSLDSRNQHCPEAITSKIQWRAFLAALLKACGQNSDLVDHDMLWSNWSKKFREHFPKIISKTAERQEFRLSSITFKYQCPRGKANIRLMDDINGVSEEQEASNIRITTIHQVKGETHDATLLVSSPDKRGGKGGHWSEWLDDSAVEGEHARFAYVASSRPKYLLAWAIPESNKEGIAKLQKLGFKPI</sequence>
<dbReference type="GO" id="GO:0000725">
    <property type="term" value="P:recombinational repair"/>
    <property type="evidence" value="ECO:0007669"/>
    <property type="project" value="TreeGrafter"/>
</dbReference>
<proteinExistence type="predicted"/>
<protein>
    <submittedName>
        <fullName evidence="7">DNA helicase-2</fullName>
        <ecNumber evidence="7">3.6.4.12</ecNumber>
    </submittedName>
</protein>
<dbReference type="GO" id="GO:0003677">
    <property type="term" value="F:DNA binding"/>
    <property type="evidence" value="ECO:0007669"/>
    <property type="project" value="InterPro"/>
</dbReference>
<dbReference type="InterPro" id="IPR000212">
    <property type="entry name" value="DNA_helicase_UvrD/REP"/>
</dbReference>
<dbReference type="InterPro" id="IPR027417">
    <property type="entry name" value="P-loop_NTPase"/>
</dbReference>
<keyword evidence="1 5" id="KW-0547">Nucleotide-binding</keyword>
<dbReference type="PANTHER" id="PTHR11070:SF3">
    <property type="entry name" value="DNA 3'-5' HELICASE"/>
    <property type="match status" value="1"/>
</dbReference>
<dbReference type="Gene3D" id="3.40.50.300">
    <property type="entry name" value="P-loop containing nucleotide triphosphate hydrolases"/>
    <property type="match status" value="2"/>
</dbReference>
<dbReference type="SUPFAM" id="SSF52540">
    <property type="entry name" value="P-loop containing nucleoside triphosphate hydrolases"/>
    <property type="match status" value="1"/>
</dbReference>
<dbReference type="GO" id="GO:0016787">
    <property type="term" value="F:hydrolase activity"/>
    <property type="evidence" value="ECO:0007669"/>
    <property type="project" value="UniProtKB-UniRule"/>
</dbReference>
<dbReference type="Pfam" id="PF00580">
    <property type="entry name" value="UvrD-helicase"/>
    <property type="match status" value="1"/>
</dbReference>
<keyword evidence="8" id="KW-1185">Reference proteome</keyword>
<dbReference type="AlphaFoldDB" id="A0A3S3QX33"/>
<feature type="domain" description="UvrD-like helicase ATP-binding" evidence="6">
    <location>
        <begin position="46"/>
        <end position="356"/>
    </location>
</feature>
<organism evidence="7 8">
    <name type="scientific">Candidatus Electrothrix aarhusensis</name>
    <dbReference type="NCBI Taxonomy" id="1859131"/>
    <lineage>
        <taxon>Bacteria</taxon>
        <taxon>Pseudomonadati</taxon>
        <taxon>Thermodesulfobacteriota</taxon>
        <taxon>Desulfobulbia</taxon>
        <taxon>Desulfobulbales</taxon>
        <taxon>Desulfobulbaceae</taxon>
        <taxon>Candidatus Electrothrix</taxon>
    </lineage>
</organism>
<dbReference type="EMBL" id="MTKO01000092">
    <property type="protein sequence ID" value="RWX44630.1"/>
    <property type="molecule type" value="Genomic_DNA"/>
</dbReference>
<dbReference type="GO" id="GO:0005524">
    <property type="term" value="F:ATP binding"/>
    <property type="evidence" value="ECO:0007669"/>
    <property type="project" value="UniProtKB-UniRule"/>
</dbReference>
<dbReference type="GO" id="GO:0005829">
    <property type="term" value="C:cytosol"/>
    <property type="evidence" value="ECO:0007669"/>
    <property type="project" value="TreeGrafter"/>
</dbReference>
<dbReference type="InterPro" id="IPR014016">
    <property type="entry name" value="UvrD-like_ATP-bd"/>
</dbReference>
<keyword evidence="4 5" id="KW-0067">ATP-binding</keyword>
<evidence type="ECO:0000313" key="7">
    <source>
        <dbReference type="EMBL" id="RWX44630.1"/>
    </source>
</evidence>
<dbReference type="Proteomes" id="UP000287853">
    <property type="component" value="Unassembled WGS sequence"/>
</dbReference>
<comment type="caution">
    <text evidence="7">The sequence shown here is derived from an EMBL/GenBank/DDBJ whole genome shotgun (WGS) entry which is preliminary data.</text>
</comment>
<evidence type="ECO:0000256" key="3">
    <source>
        <dbReference type="ARBA" id="ARBA00022806"/>
    </source>
</evidence>
<keyword evidence="3 5" id="KW-0347">Helicase</keyword>
<keyword evidence="2 5" id="KW-0378">Hydrolase</keyword>
<dbReference type="PANTHER" id="PTHR11070">
    <property type="entry name" value="UVRD / RECB / PCRA DNA HELICASE FAMILY MEMBER"/>
    <property type="match status" value="1"/>
</dbReference>
<evidence type="ECO:0000256" key="2">
    <source>
        <dbReference type="ARBA" id="ARBA00022801"/>
    </source>
</evidence>
<evidence type="ECO:0000256" key="4">
    <source>
        <dbReference type="ARBA" id="ARBA00022840"/>
    </source>
</evidence>
<dbReference type="GO" id="GO:0043138">
    <property type="term" value="F:3'-5' DNA helicase activity"/>
    <property type="evidence" value="ECO:0007669"/>
    <property type="project" value="TreeGrafter"/>
</dbReference>
<evidence type="ECO:0000259" key="6">
    <source>
        <dbReference type="PROSITE" id="PS51198"/>
    </source>
</evidence>
<accession>A0A3S3QX33</accession>
<feature type="binding site" evidence="5">
    <location>
        <begin position="67"/>
        <end position="74"/>
    </location>
    <ligand>
        <name>ATP</name>
        <dbReference type="ChEBI" id="CHEBI:30616"/>
    </ligand>
</feature>
<dbReference type="EC" id="3.6.4.12" evidence="7"/>
<evidence type="ECO:0000256" key="1">
    <source>
        <dbReference type="ARBA" id="ARBA00022741"/>
    </source>
</evidence>
<evidence type="ECO:0000313" key="8">
    <source>
        <dbReference type="Proteomes" id="UP000287853"/>
    </source>
</evidence>
<reference evidence="7 8" key="1">
    <citation type="submission" date="2017-01" db="EMBL/GenBank/DDBJ databases">
        <title>The cable genome- insights into the physiology and evolution of filamentous bacteria capable of sulfide oxidation via long distance electron transfer.</title>
        <authorList>
            <person name="Schreiber L."/>
            <person name="Bjerg J.T."/>
            <person name="Boggild A."/>
            <person name="Van De Vossenberg J."/>
            <person name="Meysman F."/>
            <person name="Nielsen L.P."/>
            <person name="Schramm A."/>
            <person name="Kjeldsen K.U."/>
        </authorList>
    </citation>
    <scope>NUCLEOTIDE SEQUENCE [LARGE SCALE GENOMIC DNA]</scope>
    <source>
        <strain evidence="7">MCF</strain>
    </source>
</reference>
<dbReference type="PROSITE" id="PS51198">
    <property type="entry name" value="UVRD_HELICASE_ATP_BIND"/>
    <property type="match status" value="1"/>
</dbReference>
<evidence type="ECO:0000256" key="5">
    <source>
        <dbReference type="PROSITE-ProRule" id="PRU00560"/>
    </source>
</evidence>